<dbReference type="CDD" id="cd00238">
    <property type="entry name" value="ERp29c"/>
    <property type="match status" value="1"/>
</dbReference>
<dbReference type="Proteomes" id="UP000288716">
    <property type="component" value="Unassembled WGS sequence"/>
</dbReference>
<dbReference type="InterPro" id="IPR036356">
    <property type="entry name" value="ERp29_C_sf"/>
</dbReference>
<protein>
    <recommendedName>
        <fullName evidence="1">Endoplasmic reticulum resident protein 29</fullName>
    </recommendedName>
</protein>
<feature type="domain" description="ERp29 N-terminal" evidence="4">
    <location>
        <begin position="8"/>
        <end position="128"/>
    </location>
</feature>
<dbReference type="Gene3D" id="3.40.30.10">
    <property type="entry name" value="Glutaredoxin"/>
    <property type="match status" value="1"/>
</dbReference>
<dbReference type="OrthoDB" id="417262at2759"/>
<evidence type="ECO:0000313" key="5">
    <source>
        <dbReference type="EMBL" id="RWS28896.1"/>
    </source>
</evidence>
<dbReference type="PANTHER" id="PTHR12211">
    <property type="entry name" value="ENDOPLASMIC RETICULUM PROTEIN ERP29"/>
    <property type="match status" value="1"/>
</dbReference>
<dbReference type="GO" id="GO:0005788">
    <property type="term" value="C:endoplasmic reticulum lumen"/>
    <property type="evidence" value="ECO:0007669"/>
    <property type="project" value="InterPro"/>
</dbReference>
<dbReference type="FunFam" id="1.20.1150.12:FF:000001">
    <property type="entry name" value="Endoplasmic reticulum resident protein 29"/>
    <property type="match status" value="1"/>
</dbReference>
<dbReference type="EMBL" id="NCKV01001163">
    <property type="protein sequence ID" value="RWS28896.1"/>
    <property type="molecule type" value="Genomic_DNA"/>
</dbReference>
<dbReference type="Pfam" id="PF07912">
    <property type="entry name" value="ERp29_N"/>
    <property type="match status" value="1"/>
</dbReference>
<dbReference type="InterPro" id="IPR036249">
    <property type="entry name" value="Thioredoxin-like_sf"/>
</dbReference>
<name>A0A443SMZ7_9ACAR</name>
<organism evidence="5 6">
    <name type="scientific">Leptotrombidium deliense</name>
    <dbReference type="NCBI Taxonomy" id="299467"/>
    <lineage>
        <taxon>Eukaryota</taxon>
        <taxon>Metazoa</taxon>
        <taxon>Ecdysozoa</taxon>
        <taxon>Arthropoda</taxon>
        <taxon>Chelicerata</taxon>
        <taxon>Arachnida</taxon>
        <taxon>Acari</taxon>
        <taxon>Acariformes</taxon>
        <taxon>Trombidiformes</taxon>
        <taxon>Prostigmata</taxon>
        <taxon>Anystina</taxon>
        <taxon>Parasitengona</taxon>
        <taxon>Trombiculoidea</taxon>
        <taxon>Trombiculidae</taxon>
        <taxon>Leptotrombidium</taxon>
    </lineage>
</organism>
<proteinExistence type="predicted"/>
<reference evidence="5 6" key="1">
    <citation type="journal article" date="2018" name="Gigascience">
        <title>Genomes of trombidid mites reveal novel predicted allergens and laterally-transferred genes associated with secondary metabolism.</title>
        <authorList>
            <person name="Dong X."/>
            <person name="Chaisiri K."/>
            <person name="Xia D."/>
            <person name="Armstrong S.D."/>
            <person name="Fang Y."/>
            <person name="Donnelly M.J."/>
            <person name="Kadowaki T."/>
            <person name="McGarry J.W."/>
            <person name="Darby A.C."/>
            <person name="Makepeace B.L."/>
        </authorList>
    </citation>
    <scope>NUCLEOTIDE SEQUENCE [LARGE SCALE GENOMIC DNA]</scope>
    <source>
        <strain evidence="5">UoL-UT</strain>
    </source>
</reference>
<evidence type="ECO:0000313" key="6">
    <source>
        <dbReference type="Proteomes" id="UP000288716"/>
    </source>
</evidence>
<dbReference type="VEuPathDB" id="VectorBase:LDEU003146"/>
<evidence type="ECO:0000259" key="4">
    <source>
        <dbReference type="Pfam" id="PF07912"/>
    </source>
</evidence>
<evidence type="ECO:0000256" key="1">
    <source>
        <dbReference type="ARBA" id="ARBA00014173"/>
    </source>
</evidence>
<evidence type="ECO:0000256" key="2">
    <source>
        <dbReference type="ARBA" id="ARBA00022824"/>
    </source>
</evidence>
<dbReference type="InterPro" id="IPR012883">
    <property type="entry name" value="ERp29_N"/>
</dbReference>
<dbReference type="PANTHER" id="PTHR12211:SF0">
    <property type="entry name" value="ENDOPLASMIC RETICULUM RESIDENT PROTEIN 29"/>
    <property type="match status" value="1"/>
</dbReference>
<keyword evidence="2" id="KW-0256">Endoplasmic reticulum</keyword>
<dbReference type="InterPro" id="IPR011679">
    <property type="entry name" value="ERp29_C"/>
</dbReference>
<comment type="caution">
    <text evidence="5">The sequence shown here is derived from an EMBL/GenBank/DDBJ whole genome shotgun (WGS) entry which is preliminary data.</text>
</comment>
<feature type="domain" description="Endoplasmic reticulum resident protein 29 C-terminal" evidence="3">
    <location>
        <begin position="133"/>
        <end position="227"/>
    </location>
</feature>
<dbReference type="InterPro" id="IPR016855">
    <property type="entry name" value="ERp29"/>
</dbReference>
<accession>A0A443SMZ7</accession>
<dbReference type="Gene3D" id="1.20.1150.12">
    <property type="entry name" value="Endoplasmic reticulum resident protein 29, C-terminal domain"/>
    <property type="match status" value="1"/>
</dbReference>
<dbReference type="SUPFAM" id="SSF47933">
    <property type="entry name" value="ERP29 C domain-like"/>
    <property type="match status" value="1"/>
</dbReference>
<dbReference type="FunFam" id="3.40.30.10:FF:000133">
    <property type="entry name" value="Endoplasmic reticulum resident protein 29"/>
    <property type="match status" value="1"/>
</dbReference>
<keyword evidence="6" id="KW-1185">Reference proteome</keyword>
<dbReference type="SUPFAM" id="SSF52833">
    <property type="entry name" value="Thioredoxin-like"/>
    <property type="match status" value="1"/>
</dbReference>
<dbReference type="GO" id="GO:0009306">
    <property type="term" value="P:protein secretion"/>
    <property type="evidence" value="ECO:0007669"/>
    <property type="project" value="InterPro"/>
</dbReference>
<evidence type="ECO:0000259" key="3">
    <source>
        <dbReference type="Pfam" id="PF07749"/>
    </source>
</evidence>
<dbReference type="STRING" id="299467.A0A443SMZ7"/>
<dbReference type="AlphaFoldDB" id="A0A443SMZ7"/>
<sequence length="240" mass="27197">MCERGLALKGSVSLDSFTFDKVVNRFVATLVKFDIQYPYGEKHDEYGVVAESLKNTKDVLVAEVGVQDYGDHDNQDLADRFGIKKDDFPVVKLFLQNNLQSPLTFPTSEEFKADKIKQFVKKSTGIRILLDKCLQDFDEMAETFMAPKATKEIKQKVLSEAEKKAEGLSDEEKKSADVYVKLMQKVVERGDKFVASEHERVKNIIAGKVSETKKKEMQARLNILQSFIPSDNPTMTKSEL</sequence>
<gene>
    <name evidence="5" type="ORF">B4U80_08237</name>
</gene>
<dbReference type="Pfam" id="PF07749">
    <property type="entry name" value="ERp29"/>
    <property type="match status" value="1"/>
</dbReference>